<evidence type="ECO:0000313" key="2">
    <source>
        <dbReference type="EMBL" id="RFT44848.1"/>
    </source>
</evidence>
<dbReference type="PANTHER" id="PTHR43805:SF1">
    <property type="entry name" value="GP-PDE DOMAIN-CONTAINING PROTEIN"/>
    <property type="match status" value="1"/>
</dbReference>
<name>A0A3E2DHQ1_9ACTN</name>
<protein>
    <submittedName>
        <fullName evidence="2">Glycerophosphodiester phosphodiesterase</fullName>
    </submittedName>
</protein>
<organism evidence="2 3">
    <name type="scientific">Cutibacterium avidum</name>
    <dbReference type="NCBI Taxonomy" id="33010"/>
    <lineage>
        <taxon>Bacteria</taxon>
        <taxon>Bacillati</taxon>
        <taxon>Actinomycetota</taxon>
        <taxon>Actinomycetes</taxon>
        <taxon>Propionibacteriales</taxon>
        <taxon>Propionibacteriaceae</taxon>
        <taxon>Cutibacterium</taxon>
    </lineage>
</organism>
<dbReference type="GO" id="GO:0008081">
    <property type="term" value="F:phosphoric diester hydrolase activity"/>
    <property type="evidence" value="ECO:0007669"/>
    <property type="project" value="InterPro"/>
</dbReference>
<dbReference type="Proteomes" id="UP000259211">
    <property type="component" value="Unassembled WGS sequence"/>
</dbReference>
<dbReference type="Pfam" id="PF03009">
    <property type="entry name" value="GDPD"/>
    <property type="match status" value="1"/>
</dbReference>
<gene>
    <name evidence="2" type="ORF">CHT91_05100</name>
</gene>
<dbReference type="SUPFAM" id="SSF51695">
    <property type="entry name" value="PLC-like phosphodiesterases"/>
    <property type="match status" value="1"/>
</dbReference>
<dbReference type="InterPro" id="IPR017946">
    <property type="entry name" value="PLC-like_Pdiesterase_TIM-brl"/>
</dbReference>
<proteinExistence type="predicted"/>
<dbReference type="AlphaFoldDB" id="A0A3E2DHQ1"/>
<dbReference type="Gene3D" id="3.20.20.190">
    <property type="entry name" value="Phosphatidylinositol (PI) phosphodiesterase"/>
    <property type="match status" value="1"/>
</dbReference>
<evidence type="ECO:0000313" key="3">
    <source>
        <dbReference type="Proteomes" id="UP000259211"/>
    </source>
</evidence>
<reference evidence="2 3" key="1">
    <citation type="submission" date="2017-07" db="EMBL/GenBank/DDBJ databases">
        <authorList>
            <person name="Sun Z.S."/>
            <person name="Albrecht U."/>
            <person name="Echele G."/>
            <person name="Lee C.C."/>
        </authorList>
    </citation>
    <scope>NUCLEOTIDE SEQUENCE [LARGE SCALE GENOMIC DNA]</scope>
    <source>
        <strain evidence="2 3">P16-029</strain>
    </source>
</reference>
<accession>A0A3E2DHQ1</accession>
<dbReference type="PROSITE" id="PS51704">
    <property type="entry name" value="GP_PDE"/>
    <property type="match status" value="1"/>
</dbReference>
<dbReference type="InterPro" id="IPR030395">
    <property type="entry name" value="GP_PDE_dom"/>
</dbReference>
<sequence length="266" mass="29321">MAVRATDYPYCQRPFTVLAHRGGAGMTANKGIENTLAAFRHAVDLGCTHLETDVHATSDGVLMAFHDPILDRVTESSGVIAKMPWHEVRQASVGGEPIPTLDDVLDAFRESFINIDIKHDAATMPLIEVLSRHRAWNRVCVGSFSSKRIRTFRRLVRERTATAVGPVGVGWAVVGPNSLQMAESRGDAYQVPHRVSRYGVPLVTPTFVAAAHRLGRAVHVWTINEVSEARELMDMGVDGIVTDRPDLMCDFARIHQPKDAPTLIPR</sequence>
<dbReference type="GO" id="GO:0006629">
    <property type="term" value="P:lipid metabolic process"/>
    <property type="evidence" value="ECO:0007669"/>
    <property type="project" value="InterPro"/>
</dbReference>
<comment type="caution">
    <text evidence="2">The sequence shown here is derived from an EMBL/GenBank/DDBJ whole genome shotgun (WGS) entry which is preliminary data.</text>
</comment>
<dbReference type="PANTHER" id="PTHR43805">
    <property type="entry name" value="GLYCEROPHOSPHORYL DIESTER PHOSPHODIESTERASE"/>
    <property type="match status" value="1"/>
</dbReference>
<evidence type="ECO:0000259" key="1">
    <source>
        <dbReference type="PROSITE" id="PS51704"/>
    </source>
</evidence>
<dbReference type="CDD" id="cd08561">
    <property type="entry name" value="GDPD_cytoplasmic_ScUgpQ2_like"/>
    <property type="match status" value="1"/>
</dbReference>
<feature type="domain" description="GP-PDE" evidence="1">
    <location>
        <begin position="15"/>
        <end position="252"/>
    </location>
</feature>
<dbReference type="EMBL" id="NOWI01000004">
    <property type="protein sequence ID" value="RFT44848.1"/>
    <property type="molecule type" value="Genomic_DNA"/>
</dbReference>